<evidence type="ECO:0008006" key="5">
    <source>
        <dbReference type="Google" id="ProtNLM"/>
    </source>
</evidence>
<comment type="caution">
    <text evidence="3">The sequence shown here is derived from an EMBL/GenBank/DDBJ whole genome shotgun (WGS) entry which is preliminary data.</text>
</comment>
<keyword evidence="2" id="KW-0812">Transmembrane</keyword>
<dbReference type="EMBL" id="JACHVX010000006">
    <property type="protein sequence ID" value="MBB2924785.1"/>
    <property type="molecule type" value="Genomic_DNA"/>
</dbReference>
<keyword evidence="2" id="KW-1133">Transmembrane helix</keyword>
<protein>
    <recommendedName>
        <fullName evidence="5">DUF4760 domain-containing protein</fullName>
    </recommendedName>
</protein>
<sequence length="230" mass="25307">MMPVLPSPTPSPSITETVGGAPSAFSLTTYAPILTFLGVVLAAWVGARWKSRADERLEQRRRSIARFEESVTLISDLRSHFEELLAVAPRGGEDADADARGAELLGLIIGGLEDVRRMIVWLRLIATEPVVRSFEAFEFEAHQYLGEIMRQMSTDRVFRAVAGVDFINRLNLLIDGYVDTLRKDMGLKPVSWPDRPWYIHEADPSAQRPDANGEYPPAPGGAKGSSGTNA</sequence>
<keyword evidence="2" id="KW-0472">Membrane</keyword>
<organism evidence="3 4">
    <name type="scientific">Cellulomonas cellasea</name>
    <dbReference type="NCBI Taxonomy" id="43670"/>
    <lineage>
        <taxon>Bacteria</taxon>
        <taxon>Bacillati</taxon>
        <taxon>Actinomycetota</taxon>
        <taxon>Actinomycetes</taxon>
        <taxon>Micrococcales</taxon>
        <taxon>Cellulomonadaceae</taxon>
        <taxon>Cellulomonas</taxon>
    </lineage>
</organism>
<dbReference type="Proteomes" id="UP000518206">
    <property type="component" value="Unassembled WGS sequence"/>
</dbReference>
<feature type="region of interest" description="Disordered" evidence="1">
    <location>
        <begin position="201"/>
        <end position="230"/>
    </location>
</feature>
<gene>
    <name evidence="3" type="ORF">FHR80_003721</name>
</gene>
<feature type="transmembrane region" description="Helical" evidence="2">
    <location>
        <begin position="29"/>
        <end position="47"/>
    </location>
</feature>
<evidence type="ECO:0000313" key="4">
    <source>
        <dbReference type="Proteomes" id="UP000518206"/>
    </source>
</evidence>
<evidence type="ECO:0000313" key="3">
    <source>
        <dbReference type="EMBL" id="MBB2924785.1"/>
    </source>
</evidence>
<reference evidence="3 4" key="1">
    <citation type="submission" date="2020-08" db="EMBL/GenBank/DDBJ databases">
        <title>The Agave Microbiome: Exploring the role of microbial communities in plant adaptations to desert environments.</title>
        <authorList>
            <person name="Partida-Martinez L.P."/>
        </authorList>
    </citation>
    <scope>NUCLEOTIDE SEQUENCE [LARGE SCALE GENOMIC DNA]</scope>
    <source>
        <strain evidence="3 4">RAS26</strain>
    </source>
</reference>
<accession>A0A7W4UJE6</accession>
<dbReference type="AlphaFoldDB" id="A0A7W4UJE6"/>
<proteinExistence type="predicted"/>
<evidence type="ECO:0000256" key="1">
    <source>
        <dbReference type="SAM" id="MobiDB-lite"/>
    </source>
</evidence>
<evidence type="ECO:0000256" key="2">
    <source>
        <dbReference type="SAM" id="Phobius"/>
    </source>
</evidence>
<reference evidence="3 4" key="2">
    <citation type="submission" date="2020-08" db="EMBL/GenBank/DDBJ databases">
        <authorList>
            <person name="Partida-Martinez L."/>
            <person name="Huntemann M."/>
            <person name="Clum A."/>
            <person name="Wang J."/>
            <person name="Palaniappan K."/>
            <person name="Ritter S."/>
            <person name="Chen I.-M."/>
            <person name="Stamatis D."/>
            <person name="Reddy T."/>
            <person name="O'Malley R."/>
            <person name="Daum C."/>
            <person name="Shapiro N."/>
            <person name="Ivanova N."/>
            <person name="Kyrpides N."/>
            <person name="Woyke T."/>
        </authorList>
    </citation>
    <scope>NUCLEOTIDE SEQUENCE [LARGE SCALE GENOMIC DNA]</scope>
    <source>
        <strain evidence="3 4">RAS26</strain>
    </source>
</reference>
<name>A0A7W4UJE6_9CELL</name>
<dbReference type="RefSeq" id="WP_183297561.1">
    <property type="nucleotide sequence ID" value="NZ_JACHVX010000006.1"/>
</dbReference>